<dbReference type="KEGG" id="rsp:RSP_3609"/>
<feature type="domain" description="ParB-like N-terminal" evidence="1">
    <location>
        <begin position="12"/>
        <end position="112"/>
    </location>
</feature>
<keyword evidence="3" id="KW-1185">Reference proteome</keyword>
<evidence type="ECO:0000259" key="1">
    <source>
        <dbReference type="SMART" id="SM00470"/>
    </source>
</evidence>
<accession>Q3IW71</accession>
<dbReference type="OrthoDB" id="9813122at2"/>
<name>Q3IW71_CERS4</name>
<dbReference type="STRING" id="272943.RSP_3609"/>
<dbReference type="Gene3D" id="1.10.10.2830">
    <property type="match status" value="1"/>
</dbReference>
<dbReference type="EnsemblBacteria" id="ABA81213">
    <property type="protein sequence ID" value="ABA81213"/>
    <property type="gene ID" value="RSP_3609"/>
</dbReference>
<dbReference type="PANTHER" id="PTHR33375">
    <property type="entry name" value="CHROMOSOME-PARTITIONING PROTEIN PARB-RELATED"/>
    <property type="match status" value="1"/>
</dbReference>
<dbReference type="InterPro" id="IPR050336">
    <property type="entry name" value="Chromosome_partition/occlusion"/>
</dbReference>
<dbReference type="Proteomes" id="UP000002703">
    <property type="component" value="Chromosome 2"/>
</dbReference>
<dbReference type="AlphaFoldDB" id="Q3IW71"/>
<protein>
    <submittedName>
        <fullName evidence="2">ParB-like nuclease</fullName>
    </submittedName>
</protein>
<dbReference type="PANTHER" id="PTHR33375:SF7">
    <property type="entry name" value="CHROMOSOME 2-PARTITIONING PROTEIN PARB-RELATED"/>
    <property type="match status" value="1"/>
</dbReference>
<dbReference type="InterPro" id="IPR036086">
    <property type="entry name" value="ParB/Sulfiredoxin_sf"/>
</dbReference>
<dbReference type="PhylomeDB" id="Q3IW71"/>
<dbReference type="EMBL" id="CP000144">
    <property type="protein sequence ID" value="ABA81213.1"/>
    <property type="molecule type" value="Genomic_DNA"/>
</dbReference>
<dbReference type="RefSeq" id="WP_011339454.1">
    <property type="nucleotide sequence ID" value="NC_007494.2"/>
</dbReference>
<proteinExistence type="predicted"/>
<dbReference type="SMART" id="SM00470">
    <property type="entry name" value="ParB"/>
    <property type="match status" value="1"/>
</dbReference>
<organism evidence="2 3">
    <name type="scientific">Cereibacter sphaeroides (strain ATCC 17023 / DSM 158 / JCM 6121 / CCUG 31486 / LMG 2827 / NBRC 12203 / NCIMB 8253 / ATH 2.4.1.)</name>
    <name type="common">Rhodobacter sphaeroides</name>
    <dbReference type="NCBI Taxonomy" id="272943"/>
    <lineage>
        <taxon>Bacteria</taxon>
        <taxon>Pseudomonadati</taxon>
        <taxon>Pseudomonadota</taxon>
        <taxon>Alphaproteobacteria</taxon>
        <taxon>Rhodobacterales</taxon>
        <taxon>Paracoccaceae</taxon>
        <taxon>Cereibacter</taxon>
    </lineage>
</organism>
<dbReference type="eggNOG" id="COG1475">
    <property type="taxonomic scope" value="Bacteria"/>
</dbReference>
<sequence>MAKDFISRGDLRLIPLAELRLSPLNSRQEIAAEEVEAMAESLAVAGLLQNLIGHLTPTGVEIVGGGTRLRALQRLAAEGWSRHEDLIPIDPVPVKVTADLQEAVAWAGTENSARSALHPADEVRAYAAMRERGASLSRIARSFARSEAHVERRLKLADLPAEALAALRANEISLEMAKALTLAPSGERCLEVLGSVRGRDVRPEQVRRELTPGTVPSTDRRAVFVGLEAYLAAGGTSQRDLFADRTLLEDEALLDRLFAEKGAAEAERIRAEEGWEWATWVPEEYVSWTVTQKLVRLYARPGKLSDGEEAELAALEEREADDTLDEPGRARLAELEARREGGFTDAQRASAGIFVYCSSRDGLSVERAYQQPRAVPRGAAELAPDLPQSLIEDLHRIRLGALQARLMDQSELMLDLLAWSLGGGLRPWARPLAISPTDQPIVPEKGEGTSYPPRLAARLEPNASLGPDGTPAEFEAFRAQGKKHRNQILTEALARTFCTGSSGLSAALARQLGVEVRRIWTPTAQGFLGRCSAGYLDRLWNELVPAAEAEPAHQSFNKLKKGEKAKRLEALFADPDTREALGLSREDCAKIDAWVPAELGWPEGEE</sequence>
<dbReference type="InterPro" id="IPR041468">
    <property type="entry name" value="HTH_ParB/Spo0J"/>
</dbReference>
<evidence type="ECO:0000313" key="2">
    <source>
        <dbReference type="EMBL" id="ABA81213.1"/>
    </source>
</evidence>
<dbReference type="GO" id="GO:0007059">
    <property type="term" value="P:chromosome segregation"/>
    <property type="evidence" value="ECO:0007669"/>
    <property type="project" value="TreeGrafter"/>
</dbReference>
<dbReference type="InterPro" id="IPR003115">
    <property type="entry name" value="ParB_N"/>
</dbReference>
<dbReference type="Gene3D" id="3.90.1530.30">
    <property type="match status" value="1"/>
</dbReference>
<reference evidence="3" key="1">
    <citation type="submission" date="2005-09" db="EMBL/GenBank/DDBJ databases">
        <title>Complete sequence of chromosome 2 of Rhodobacter sphaeroides 2.4.1.</title>
        <authorList>
            <person name="Copeland A."/>
            <person name="Lucas S."/>
            <person name="Lapidus A."/>
            <person name="Barry K."/>
            <person name="Detter J.C."/>
            <person name="Glavina T."/>
            <person name="Hammon N."/>
            <person name="Israni S."/>
            <person name="Pitluck S."/>
            <person name="Richardson P."/>
            <person name="Mackenzie C."/>
            <person name="Choudhary M."/>
            <person name="Larimer F."/>
            <person name="Hauser L.J."/>
            <person name="Land M."/>
            <person name="Donohue T.J."/>
            <person name="Kaplan S."/>
        </authorList>
    </citation>
    <scope>NUCLEOTIDE SEQUENCE [LARGE SCALE GENOMIC DNA]</scope>
    <source>
        <strain evidence="3">ATCC 17023 / DSM 158 / JCM 6121 / CCUG 31486 / LMG 2827 / NBRC 12203 / NCIMB 8253 / ATH 2.4.1.</strain>
    </source>
</reference>
<evidence type="ECO:0000313" key="3">
    <source>
        <dbReference type="Proteomes" id="UP000002703"/>
    </source>
</evidence>
<dbReference type="SUPFAM" id="SSF110849">
    <property type="entry name" value="ParB/Sulfiredoxin"/>
    <property type="match status" value="1"/>
</dbReference>
<dbReference type="SUPFAM" id="SSF109709">
    <property type="entry name" value="KorB DNA-binding domain-like"/>
    <property type="match status" value="1"/>
</dbReference>
<dbReference type="GeneID" id="3721768"/>
<gene>
    <name evidence="2" type="ORF">RSP_3609</name>
</gene>
<dbReference type="PATRIC" id="fig|272943.9.peg.4046"/>
<dbReference type="Pfam" id="PF17762">
    <property type="entry name" value="HTH_ParB"/>
    <property type="match status" value="1"/>
</dbReference>
<dbReference type="GO" id="GO:0005694">
    <property type="term" value="C:chromosome"/>
    <property type="evidence" value="ECO:0007669"/>
    <property type="project" value="TreeGrafter"/>
</dbReference>
<dbReference type="Pfam" id="PF02195">
    <property type="entry name" value="ParB_N"/>
    <property type="match status" value="1"/>
</dbReference>